<dbReference type="InterPro" id="IPR050957">
    <property type="entry name" value="BMP_lipoprotein"/>
</dbReference>
<dbReference type="Pfam" id="PF02608">
    <property type="entry name" value="Bmp"/>
    <property type="match status" value="1"/>
</dbReference>
<evidence type="ECO:0000256" key="5">
    <source>
        <dbReference type="ARBA" id="ARBA00023136"/>
    </source>
</evidence>
<dbReference type="CDD" id="cd06353">
    <property type="entry name" value="PBP1_Med-like"/>
    <property type="match status" value="1"/>
</dbReference>
<dbReference type="Gene3D" id="3.40.50.2300">
    <property type="match status" value="2"/>
</dbReference>
<gene>
    <name evidence="8" type="ORF">J2S13_002093</name>
</gene>
<keyword evidence="4" id="KW-0732">Signal</keyword>
<reference evidence="8" key="1">
    <citation type="submission" date="2023-07" db="EMBL/GenBank/DDBJ databases">
        <title>Genomic Encyclopedia of Type Strains, Phase IV (KMG-IV): sequencing the most valuable type-strain genomes for metagenomic binning, comparative biology and taxonomic classification.</title>
        <authorList>
            <person name="Goeker M."/>
        </authorList>
    </citation>
    <scope>NUCLEOTIDE SEQUENCE</scope>
    <source>
        <strain evidence="8">DSM 23947</strain>
    </source>
</reference>
<organism evidence="8 9">
    <name type="scientific">Oikeobacillus pervagus</name>
    <dbReference type="NCBI Taxonomy" id="1325931"/>
    <lineage>
        <taxon>Bacteria</taxon>
        <taxon>Bacillati</taxon>
        <taxon>Bacillota</taxon>
        <taxon>Bacilli</taxon>
        <taxon>Bacillales</taxon>
        <taxon>Bacillaceae</taxon>
        <taxon>Oikeobacillus</taxon>
    </lineage>
</organism>
<dbReference type="InterPro" id="IPR028082">
    <property type="entry name" value="Peripla_BP_I"/>
</dbReference>
<dbReference type="PROSITE" id="PS51257">
    <property type="entry name" value="PROKAR_LIPOPROTEIN"/>
    <property type="match status" value="1"/>
</dbReference>
<dbReference type="GO" id="GO:0005886">
    <property type="term" value="C:plasma membrane"/>
    <property type="evidence" value="ECO:0007669"/>
    <property type="project" value="UniProtKB-SubCell"/>
</dbReference>
<keyword evidence="3" id="KW-1003">Cell membrane</keyword>
<dbReference type="InterPro" id="IPR003760">
    <property type="entry name" value="PnrA-like"/>
</dbReference>
<comment type="subcellular location">
    <subcellularLocation>
        <location evidence="1">Cell membrane</location>
        <topology evidence="1">Lipid-anchor</topology>
    </subcellularLocation>
</comment>
<evidence type="ECO:0000313" key="9">
    <source>
        <dbReference type="Proteomes" id="UP001237207"/>
    </source>
</evidence>
<dbReference type="EMBL" id="JAUSUC010000024">
    <property type="protein sequence ID" value="MDQ0215675.1"/>
    <property type="molecule type" value="Genomic_DNA"/>
</dbReference>
<evidence type="ECO:0000256" key="6">
    <source>
        <dbReference type="ARBA" id="ARBA00023288"/>
    </source>
</evidence>
<name>A0AAJ1T6T9_9BACI</name>
<keyword evidence="5" id="KW-0472">Membrane</keyword>
<dbReference type="Proteomes" id="UP001237207">
    <property type="component" value="Unassembled WGS sequence"/>
</dbReference>
<dbReference type="AlphaFoldDB" id="A0AAJ1T6T9"/>
<dbReference type="SUPFAM" id="SSF53822">
    <property type="entry name" value="Periplasmic binding protein-like I"/>
    <property type="match status" value="1"/>
</dbReference>
<dbReference type="PANTHER" id="PTHR34296">
    <property type="entry name" value="TRANSCRIPTIONAL ACTIVATOR PROTEIN MED"/>
    <property type="match status" value="1"/>
</dbReference>
<proteinExistence type="inferred from homology"/>
<evidence type="ECO:0000259" key="7">
    <source>
        <dbReference type="Pfam" id="PF02608"/>
    </source>
</evidence>
<evidence type="ECO:0000256" key="2">
    <source>
        <dbReference type="ARBA" id="ARBA00008610"/>
    </source>
</evidence>
<protein>
    <submittedName>
        <fullName evidence="8">Transcriptional activator of comK protein</fullName>
    </submittedName>
</protein>
<evidence type="ECO:0000256" key="4">
    <source>
        <dbReference type="ARBA" id="ARBA00022729"/>
    </source>
</evidence>
<sequence length="325" mass="36579">MIKKCMFMGLILFLIIFISGCSSNAKKGNLKKVGLLVPQTINDQVWGTKGYKGLLKIQSRYNVDFFYKEGVDSEVLAERTVQEFADKGVNLIFGHGSEYSMYFNRLASKYPDIHFVSFNGNAEVKNTTSLKFESHAMGFFGGMVAAHETKTNKIGVLATHRWQPENKGFVQGAEFENPDVEVDLRYVGNWDDRELALQMLDDMIADGVDVVYPAGDGYNVPVIEYLKERGLHAVGYVSDQSDLGETTVLTSTVQHVDKLYELVASRFVDGTLESGNLYFDFHDGVISMGKFSPNMDEKFQNKVKNLVQEYRQYETLPGTNKGEQK</sequence>
<dbReference type="PANTHER" id="PTHR34296:SF2">
    <property type="entry name" value="ABC TRANSPORTER GUANOSINE-BINDING PROTEIN NUPN"/>
    <property type="match status" value="1"/>
</dbReference>
<feature type="domain" description="ABC transporter substrate-binding protein PnrA-like" evidence="7">
    <location>
        <begin position="31"/>
        <end position="306"/>
    </location>
</feature>
<dbReference type="RefSeq" id="WP_307257674.1">
    <property type="nucleotide sequence ID" value="NZ_JAUSUC010000024.1"/>
</dbReference>
<evidence type="ECO:0000313" key="8">
    <source>
        <dbReference type="EMBL" id="MDQ0215675.1"/>
    </source>
</evidence>
<accession>A0AAJ1T6T9</accession>
<evidence type="ECO:0000256" key="3">
    <source>
        <dbReference type="ARBA" id="ARBA00022475"/>
    </source>
</evidence>
<comment type="similarity">
    <text evidence="2">Belongs to the BMP lipoprotein family.</text>
</comment>
<evidence type="ECO:0000256" key="1">
    <source>
        <dbReference type="ARBA" id="ARBA00004193"/>
    </source>
</evidence>
<keyword evidence="6" id="KW-0449">Lipoprotein</keyword>
<comment type="caution">
    <text evidence="8">The sequence shown here is derived from an EMBL/GenBank/DDBJ whole genome shotgun (WGS) entry which is preliminary data.</text>
</comment>
<keyword evidence="9" id="KW-1185">Reference proteome</keyword>